<dbReference type="EMBL" id="AP025628">
    <property type="protein sequence ID" value="BDG61484.1"/>
    <property type="molecule type" value="Genomic_DNA"/>
</dbReference>
<dbReference type="RefSeq" id="WP_264842129.1">
    <property type="nucleotide sequence ID" value="NZ_AP025628.1"/>
</dbReference>
<proteinExistence type="predicted"/>
<protein>
    <submittedName>
        <fullName evidence="1">Uncharacterized protein</fullName>
    </submittedName>
</protein>
<dbReference type="Proteomes" id="UP001163687">
    <property type="component" value="Chromosome"/>
</dbReference>
<evidence type="ECO:0000313" key="1">
    <source>
        <dbReference type="EMBL" id="BDG61484.1"/>
    </source>
</evidence>
<name>A0AA35CLF5_9FIRM</name>
<accession>A0AA35CLF5</accession>
<keyword evidence="2" id="KW-1185">Reference proteome</keyword>
<dbReference type="AlphaFoldDB" id="A0AA35CLF5"/>
<organism evidence="1 2">
    <name type="scientific">Caldinitratiruptor microaerophilus</name>
    <dbReference type="NCBI Taxonomy" id="671077"/>
    <lineage>
        <taxon>Bacteria</taxon>
        <taxon>Bacillati</taxon>
        <taxon>Bacillota</taxon>
        <taxon>Clostridia</taxon>
        <taxon>Eubacteriales</taxon>
        <taxon>Symbiobacteriaceae</taxon>
        <taxon>Caldinitratiruptor</taxon>
    </lineage>
</organism>
<reference evidence="1" key="1">
    <citation type="submission" date="2022-03" db="EMBL/GenBank/DDBJ databases">
        <title>Complete genome sequence of Caldinitratiruptor microaerophilus.</title>
        <authorList>
            <person name="Mukaiyama R."/>
            <person name="Nishiyama T."/>
            <person name="Ueda K."/>
        </authorList>
    </citation>
    <scope>NUCLEOTIDE SEQUENCE</scope>
    <source>
        <strain evidence="1">JCM 16183</strain>
    </source>
</reference>
<dbReference type="KEGG" id="cmic:caldi_25740"/>
<sequence>MDPQVREVLESGRGALREAPDLYGRPFGPEDYWWMGTVLAAAVLAELSGQSGPVDRLQSLADRIGLRGPRDTVVEEVIDELALLDALGLLWPLYERRDGRWQRTEAPLAPGFGPEDAYWLALGHLATARLTEAGQQDRVAPLAGVLADLVTGGLRPEHEAAILAALSPGDPAP</sequence>
<evidence type="ECO:0000313" key="2">
    <source>
        <dbReference type="Proteomes" id="UP001163687"/>
    </source>
</evidence>
<gene>
    <name evidence="1" type="ORF">caldi_25740</name>
</gene>